<sequence>MMDVFIFSGVAILFAVIGIILGQKIQKNKLSTEIKLLKEQHEQSKNDAAKEKERLFKKVNELAQEKNEVEIQLERKNVENENLNEKLIYQKDDLEKLQEKFKTDFENLANKILEQKSAKFTSLNKDNISQILNPLKERIQDFENKVDKNNLDFLKTHSELGEKLKNLNDLNRKISQDAENLTKALKGDNKAQGNWGELILERVLEKSGLVKGEEYEVQQSFEDETGRRYLPDVVINLPNKKQMVIDSKVSLIDYEKYANSTDKKEKTEHLKAHLKSLKTHLKQLSEKKYENLGQRHSPDFVLMFIPIEPALYLAQNEDPAFFYSAFDQNILLVSPTTLLSTLRTVETIWKNEKQQQNANEIAKHAGNLYDKFSSLLNELENIGKRIKSTDTAYQNALKKLTGNQNLVKDVKKLRELGVSTSKNLDSDWIPNAQNQKLNHD</sequence>
<feature type="coiled-coil region" evidence="5">
    <location>
        <begin position="27"/>
        <end position="111"/>
    </location>
</feature>
<dbReference type="EMBL" id="FNQF01000002">
    <property type="protein sequence ID" value="SDZ98272.1"/>
    <property type="molecule type" value="Genomic_DNA"/>
</dbReference>
<dbReference type="AlphaFoldDB" id="A0A1H3XI25"/>
<keyword evidence="7" id="KW-1185">Reference proteome</keyword>
<proteinExistence type="inferred from homology"/>
<evidence type="ECO:0000313" key="7">
    <source>
        <dbReference type="Proteomes" id="UP000198820"/>
    </source>
</evidence>
<organism evidence="6 7">
    <name type="scientific">Psychroflexus halocasei</name>
    <dbReference type="NCBI Taxonomy" id="908615"/>
    <lineage>
        <taxon>Bacteria</taxon>
        <taxon>Pseudomonadati</taxon>
        <taxon>Bacteroidota</taxon>
        <taxon>Flavobacteriia</taxon>
        <taxon>Flavobacteriales</taxon>
        <taxon>Flavobacteriaceae</taxon>
        <taxon>Psychroflexus</taxon>
    </lineage>
</organism>
<evidence type="ECO:0000256" key="1">
    <source>
        <dbReference type="ARBA" id="ARBA00003416"/>
    </source>
</evidence>
<evidence type="ECO:0000256" key="3">
    <source>
        <dbReference type="ARBA" id="ARBA00023054"/>
    </source>
</evidence>
<dbReference type="PANTHER" id="PTHR30563:SF0">
    <property type="entry name" value="DNA RECOMBINATION PROTEIN RMUC"/>
    <property type="match status" value="1"/>
</dbReference>
<name>A0A1H3XI25_9FLAO</name>
<keyword evidence="3 5" id="KW-0175">Coiled coil</keyword>
<dbReference type="STRING" id="908615.SAMN05421540_102351"/>
<evidence type="ECO:0000313" key="6">
    <source>
        <dbReference type="EMBL" id="SDZ98272.1"/>
    </source>
</evidence>
<dbReference type="GO" id="GO:0006310">
    <property type="term" value="P:DNA recombination"/>
    <property type="evidence" value="ECO:0007669"/>
    <property type="project" value="UniProtKB-KW"/>
</dbReference>
<protein>
    <submittedName>
        <fullName evidence="6">DNA recombination protein RmuC</fullName>
    </submittedName>
</protein>
<evidence type="ECO:0000256" key="2">
    <source>
        <dbReference type="ARBA" id="ARBA00009840"/>
    </source>
</evidence>
<evidence type="ECO:0000256" key="4">
    <source>
        <dbReference type="ARBA" id="ARBA00023172"/>
    </source>
</evidence>
<gene>
    <name evidence="6" type="ORF">SAMN05421540_102351</name>
</gene>
<dbReference type="Pfam" id="PF02646">
    <property type="entry name" value="RmuC"/>
    <property type="match status" value="1"/>
</dbReference>
<evidence type="ECO:0000256" key="5">
    <source>
        <dbReference type="SAM" id="Coils"/>
    </source>
</evidence>
<dbReference type="PANTHER" id="PTHR30563">
    <property type="entry name" value="DNA RECOMBINATION PROTEIN RMUC"/>
    <property type="match status" value="1"/>
</dbReference>
<dbReference type="Proteomes" id="UP000198820">
    <property type="component" value="Unassembled WGS sequence"/>
</dbReference>
<reference evidence="6 7" key="1">
    <citation type="submission" date="2016-10" db="EMBL/GenBank/DDBJ databases">
        <authorList>
            <person name="de Groot N.N."/>
        </authorList>
    </citation>
    <scope>NUCLEOTIDE SEQUENCE [LARGE SCALE GENOMIC DNA]</scope>
    <source>
        <strain evidence="6 7">DSM 23581</strain>
    </source>
</reference>
<accession>A0A1H3XI25</accession>
<comment type="similarity">
    <text evidence="2">Belongs to the RmuC family.</text>
</comment>
<comment type="function">
    <text evidence="1">Involved in DNA recombination.</text>
</comment>
<keyword evidence="4" id="KW-0233">DNA recombination</keyword>
<dbReference type="InterPro" id="IPR003798">
    <property type="entry name" value="DNA_recombination_RmuC"/>
</dbReference>